<keyword evidence="3 5" id="KW-0808">Transferase</keyword>
<dbReference type="Proteomes" id="UP000011185">
    <property type="component" value="Unassembled WGS sequence"/>
</dbReference>
<evidence type="ECO:0000313" key="6">
    <source>
        <dbReference type="Proteomes" id="UP000011185"/>
    </source>
</evidence>
<sequence>MALFYQPSEDTYTLLDTIRAQELKNKVIVEIGTGSATIINTLLQYNHCIATDINPYALKNAKCDAIQSNLLDNLQQTGIDVIIFNPPYLNERIVRCEQMVPCEKCLDIYSYAGGQDGNEIIWQFLKTVRTKEFYLLVIRLNKIDLDSVPGYNVRVVRQKVILGETLYILHGVRER</sequence>
<evidence type="ECO:0000313" key="5">
    <source>
        <dbReference type="EMBL" id="ELQ75149.1"/>
    </source>
</evidence>
<dbReference type="OMA" id="CDAIQSN"/>
<keyword evidence="4" id="KW-0949">S-adenosyl-L-methionine</keyword>
<organism evidence="5 6">
    <name type="scientific">Trachipleistophora hominis</name>
    <name type="common">Microsporidian parasite</name>
    <dbReference type="NCBI Taxonomy" id="72359"/>
    <lineage>
        <taxon>Eukaryota</taxon>
        <taxon>Fungi</taxon>
        <taxon>Fungi incertae sedis</taxon>
        <taxon>Microsporidia</taxon>
        <taxon>Pleistophoridae</taxon>
        <taxon>Trachipleistophora</taxon>
    </lineage>
</organism>
<dbReference type="Gene3D" id="3.40.50.150">
    <property type="entry name" value="Vaccinia Virus protein VP39"/>
    <property type="match status" value="1"/>
</dbReference>
<accession>L7JUR5</accession>
<keyword evidence="6" id="KW-1185">Reference proteome</keyword>
<dbReference type="PANTHER" id="PTHR45875:SF1">
    <property type="entry name" value="METHYLTRANSFERASE N6AMT1"/>
    <property type="match status" value="1"/>
</dbReference>
<dbReference type="AlphaFoldDB" id="L7JUR5"/>
<dbReference type="EC" id="2.1.1.33" evidence="5"/>
<evidence type="ECO:0000256" key="1">
    <source>
        <dbReference type="ARBA" id="ARBA00006149"/>
    </source>
</evidence>
<dbReference type="InterPro" id="IPR052190">
    <property type="entry name" value="Euk-Arch_PrmC-MTase"/>
</dbReference>
<reference evidence="5 6" key="1">
    <citation type="journal article" date="2012" name="PLoS Pathog.">
        <title>The genome of the obligate intracellular parasite Trachipleistophora hominis: new insights into microsporidian genome dynamics and reductive evolution.</title>
        <authorList>
            <person name="Heinz E."/>
            <person name="Williams T.A."/>
            <person name="Nakjang S."/>
            <person name="Noel C.J."/>
            <person name="Swan D.C."/>
            <person name="Goldberg A.V."/>
            <person name="Harris S.R."/>
            <person name="Weinmaier T."/>
            <person name="Markert S."/>
            <person name="Becher D."/>
            <person name="Bernhardt J."/>
            <person name="Dagan T."/>
            <person name="Hacker C."/>
            <person name="Lucocq J.M."/>
            <person name="Schweder T."/>
            <person name="Rattei T."/>
            <person name="Hall N."/>
            <person name="Hirt R.P."/>
            <person name="Embley T.M."/>
        </authorList>
    </citation>
    <scope>NUCLEOTIDE SEQUENCE [LARGE SCALE GENOMIC DNA]</scope>
</reference>
<dbReference type="GO" id="GO:0008276">
    <property type="term" value="F:protein methyltransferase activity"/>
    <property type="evidence" value="ECO:0007669"/>
    <property type="project" value="TreeGrafter"/>
</dbReference>
<proteinExistence type="inferred from homology"/>
<name>L7JUR5_TRAHO</name>
<dbReference type="InterPro" id="IPR002052">
    <property type="entry name" value="DNA_methylase_N6_adenine_CS"/>
</dbReference>
<dbReference type="GO" id="GO:0008176">
    <property type="term" value="F:tRNA (guanine(46)-N7)-methyltransferase activity"/>
    <property type="evidence" value="ECO:0007669"/>
    <property type="project" value="UniProtKB-EC"/>
</dbReference>
<dbReference type="HOGENOM" id="CLU_018398_6_2_1"/>
<dbReference type="PROSITE" id="PS00092">
    <property type="entry name" value="N6_MTASE"/>
    <property type="match status" value="1"/>
</dbReference>
<evidence type="ECO:0000256" key="2">
    <source>
        <dbReference type="ARBA" id="ARBA00022603"/>
    </source>
</evidence>
<comment type="similarity">
    <text evidence="1">Belongs to the eukaryotic/archaeal PrmC-related family.</text>
</comment>
<keyword evidence="2 5" id="KW-0489">Methyltransferase</keyword>
<dbReference type="FunCoup" id="L7JUR5">
    <property type="interactions" value="51"/>
</dbReference>
<gene>
    <name evidence="5" type="ORF">THOM_1879</name>
</gene>
<evidence type="ECO:0000256" key="3">
    <source>
        <dbReference type="ARBA" id="ARBA00022679"/>
    </source>
</evidence>
<dbReference type="STRING" id="72359.L7JUR5"/>
<dbReference type="InParanoid" id="L7JUR5"/>
<dbReference type="PANTHER" id="PTHR45875">
    <property type="entry name" value="METHYLTRANSFERASE N6AMT1"/>
    <property type="match status" value="1"/>
</dbReference>
<dbReference type="InterPro" id="IPR029063">
    <property type="entry name" value="SAM-dependent_MTases_sf"/>
</dbReference>
<protein>
    <submittedName>
        <fullName evidence="5">Putative N6-DNA-methyltransferase</fullName>
        <ecNumber evidence="5">2.1.1.33</ecNumber>
    </submittedName>
</protein>
<dbReference type="GO" id="GO:0035657">
    <property type="term" value="C:eRF1 methyltransferase complex"/>
    <property type="evidence" value="ECO:0007669"/>
    <property type="project" value="TreeGrafter"/>
</dbReference>
<dbReference type="VEuPathDB" id="MicrosporidiaDB:THOM_1879"/>
<dbReference type="EMBL" id="JH993985">
    <property type="protein sequence ID" value="ELQ75149.1"/>
    <property type="molecule type" value="Genomic_DNA"/>
</dbReference>
<dbReference type="SUPFAM" id="SSF53335">
    <property type="entry name" value="S-adenosyl-L-methionine-dependent methyltransferases"/>
    <property type="match status" value="1"/>
</dbReference>
<dbReference type="GO" id="GO:0003676">
    <property type="term" value="F:nucleic acid binding"/>
    <property type="evidence" value="ECO:0007669"/>
    <property type="project" value="InterPro"/>
</dbReference>
<dbReference type="OrthoDB" id="406152at2759"/>
<evidence type="ECO:0000256" key="4">
    <source>
        <dbReference type="ARBA" id="ARBA00022691"/>
    </source>
</evidence>